<feature type="region of interest" description="Disordered" evidence="6">
    <location>
        <begin position="764"/>
        <end position="816"/>
    </location>
</feature>
<dbReference type="GO" id="GO:0015288">
    <property type="term" value="F:porin activity"/>
    <property type="evidence" value="ECO:0007669"/>
    <property type="project" value="TreeGrafter"/>
</dbReference>
<sequence length="856" mass="95142" precursor="true">MRPTPKNCLAWITAVTVLMAGCTPSKPVYVNDTGALDYYVDQATSIEYPDVSVPSLEEVNSSRPPITVTDPDFDSFVDMTLEDCVSAALQNGKLFRGYGTPALQGTRVLPGQDTVINAPNAVGTIYNIAIRETEPGAIGTPGQLSLPGSILTNTQLDSNQGVEAALSQFDAQLTSSLNYTKSDEPRNTIPTNPNQPLVFQQDQVQWQTEIAKEAANGTQLFFRNVNVYTANSNPVDDPLTPNDVEGFQVLDSFYRASFEAEVRQPLLRGRGAFINRMPIVISRIGTDQEIANLEAQLQNFVTNVEIRYWELYSAYRSLEAAKTGRDAALQTYRIVKDQFDERSSVNRQQVAQASEQYWFFDAQVTEAFDTLLKAEGQLRFLLGWAANDGRMIRPIDEPLFAPVEFDYCTTVCEAMTYRPELRSIRWEIRKRELAVAYAKNGLLPEMNVTALYRFLGLGNKYGTSDAGTQYPDPGSGVLNELYDGNYQELQLGVDFRMPVGFRAELSNVRNSQLKLAREIAKLEDSELDVNKEIHETLQSMAASLRTATSHFNRWRSSKIEKDVFDELRNAGVETLDVALDAQRRLSQAEIAFYQSITEYNKMLALLHRRKGTTLAYCGISFEEGPWPGKAYMDASEYARRRGASREMNYGWSRPEVISRGEDFPSNSNIGRKTGETMSYSYDGNVSGGVQTVPYNQPVYGSPAMLQGDGMIPANVDSMHPVLESAPELIPMSNTTQPESDVQVVSYEEPVVKQPTTQIRNIQRRKLRARTQSTSDIRSEQTLSAVPAVHSAESTTKRIPKLKKSNSSATTNIDDDSIPVNPVRMNWAKVGANSTRTSSTSTSSTVGRIVTKDIGDN</sequence>
<dbReference type="AlphaFoldDB" id="A0A5B9P7S4"/>
<feature type="chain" id="PRO_5023124050" evidence="7">
    <location>
        <begin position="21"/>
        <end position="856"/>
    </location>
</feature>
<dbReference type="STRING" id="980251.GCA_001642875_00033"/>
<keyword evidence="3" id="KW-0812">Transmembrane</keyword>
<dbReference type="KEGG" id="mff:MFFC18_22740"/>
<dbReference type="Gene3D" id="1.20.1600.10">
    <property type="entry name" value="Outer membrane efflux proteins (OEP)"/>
    <property type="match status" value="1"/>
</dbReference>
<dbReference type="GO" id="GO:0009279">
    <property type="term" value="C:cell outer membrane"/>
    <property type="evidence" value="ECO:0007669"/>
    <property type="project" value="UniProtKB-SubCell"/>
</dbReference>
<dbReference type="PANTHER" id="PTHR30026">
    <property type="entry name" value="OUTER MEMBRANE PROTEIN TOLC"/>
    <property type="match status" value="1"/>
</dbReference>
<evidence type="ECO:0000256" key="7">
    <source>
        <dbReference type="SAM" id="SignalP"/>
    </source>
</evidence>
<evidence type="ECO:0000256" key="2">
    <source>
        <dbReference type="ARBA" id="ARBA00022452"/>
    </source>
</evidence>
<keyword evidence="7" id="KW-0732">Signal</keyword>
<organism evidence="8 9">
    <name type="scientific">Mariniblastus fucicola</name>
    <dbReference type="NCBI Taxonomy" id="980251"/>
    <lineage>
        <taxon>Bacteria</taxon>
        <taxon>Pseudomonadati</taxon>
        <taxon>Planctomycetota</taxon>
        <taxon>Planctomycetia</taxon>
        <taxon>Pirellulales</taxon>
        <taxon>Pirellulaceae</taxon>
        <taxon>Mariniblastus</taxon>
    </lineage>
</organism>
<dbReference type="PROSITE" id="PS51257">
    <property type="entry name" value="PROKAR_LIPOPROTEIN"/>
    <property type="match status" value="1"/>
</dbReference>
<dbReference type="RefSeq" id="WP_148618800.1">
    <property type="nucleotide sequence ID" value="NZ_CP042912.1"/>
</dbReference>
<dbReference type="GO" id="GO:1990281">
    <property type="term" value="C:efflux pump complex"/>
    <property type="evidence" value="ECO:0007669"/>
    <property type="project" value="TreeGrafter"/>
</dbReference>
<feature type="signal peptide" evidence="7">
    <location>
        <begin position="1"/>
        <end position="20"/>
    </location>
</feature>
<dbReference type="GO" id="GO:0015562">
    <property type="term" value="F:efflux transmembrane transporter activity"/>
    <property type="evidence" value="ECO:0007669"/>
    <property type="project" value="InterPro"/>
</dbReference>
<comment type="subcellular location">
    <subcellularLocation>
        <location evidence="1">Cell outer membrane</location>
    </subcellularLocation>
</comment>
<keyword evidence="5" id="KW-0998">Cell outer membrane</keyword>
<accession>A0A5B9P7S4</accession>
<dbReference type="InterPro" id="IPR051906">
    <property type="entry name" value="TolC-like"/>
</dbReference>
<dbReference type="EMBL" id="CP042912">
    <property type="protein sequence ID" value="QEG22394.1"/>
    <property type="molecule type" value="Genomic_DNA"/>
</dbReference>
<keyword evidence="4" id="KW-0472">Membrane</keyword>
<dbReference type="SUPFAM" id="SSF56954">
    <property type="entry name" value="Outer membrane efflux proteins (OEP)"/>
    <property type="match status" value="1"/>
</dbReference>
<feature type="region of interest" description="Disordered" evidence="6">
    <location>
        <begin position="830"/>
        <end position="856"/>
    </location>
</feature>
<feature type="compositionally biased region" description="Low complexity" evidence="6">
    <location>
        <begin position="833"/>
        <end position="844"/>
    </location>
</feature>
<gene>
    <name evidence="8" type="ORF">MFFC18_22740</name>
</gene>
<evidence type="ECO:0000313" key="9">
    <source>
        <dbReference type="Proteomes" id="UP000322214"/>
    </source>
</evidence>
<reference evidence="8 9" key="1">
    <citation type="submission" date="2019-08" db="EMBL/GenBank/DDBJ databases">
        <title>Deep-cultivation of Planctomycetes and their phenomic and genomic characterization uncovers novel biology.</title>
        <authorList>
            <person name="Wiegand S."/>
            <person name="Jogler M."/>
            <person name="Boedeker C."/>
            <person name="Pinto D."/>
            <person name="Vollmers J."/>
            <person name="Rivas-Marin E."/>
            <person name="Kohn T."/>
            <person name="Peeters S.H."/>
            <person name="Heuer A."/>
            <person name="Rast P."/>
            <person name="Oberbeckmann S."/>
            <person name="Bunk B."/>
            <person name="Jeske O."/>
            <person name="Meyerdierks A."/>
            <person name="Storesund J.E."/>
            <person name="Kallscheuer N."/>
            <person name="Luecker S."/>
            <person name="Lage O.M."/>
            <person name="Pohl T."/>
            <person name="Merkel B.J."/>
            <person name="Hornburger P."/>
            <person name="Mueller R.-W."/>
            <person name="Bruemmer F."/>
            <person name="Labrenz M."/>
            <person name="Spormann A.M."/>
            <person name="Op den Camp H."/>
            <person name="Overmann J."/>
            <person name="Amann R."/>
            <person name="Jetten M.S.M."/>
            <person name="Mascher T."/>
            <person name="Medema M.H."/>
            <person name="Devos D.P."/>
            <person name="Kaster A.-K."/>
            <person name="Ovreas L."/>
            <person name="Rohde M."/>
            <person name="Galperin M.Y."/>
            <person name="Jogler C."/>
        </authorList>
    </citation>
    <scope>NUCLEOTIDE SEQUENCE [LARGE SCALE GENOMIC DNA]</scope>
    <source>
        <strain evidence="8 9">FC18</strain>
    </source>
</reference>
<dbReference type="Proteomes" id="UP000322214">
    <property type="component" value="Chromosome"/>
</dbReference>
<evidence type="ECO:0000256" key="5">
    <source>
        <dbReference type="ARBA" id="ARBA00023237"/>
    </source>
</evidence>
<evidence type="ECO:0000256" key="1">
    <source>
        <dbReference type="ARBA" id="ARBA00004442"/>
    </source>
</evidence>
<dbReference type="OrthoDB" id="229865at2"/>
<evidence type="ECO:0000256" key="6">
    <source>
        <dbReference type="SAM" id="MobiDB-lite"/>
    </source>
</evidence>
<protein>
    <submittedName>
        <fullName evidence="8">Outer membrane efflux protein</fullName>
    </submittedName>
</protein>
<evidence type="ECO:0000313" key="8">
    <source>
        <dbReference type="EMBL" id="QEG22394.1"/>
    </source>
</evidence>
<keyword evidence="2" id="KW-1134">Transmembrane beta strand</keyword>
<feature type="compositionally biased region" description="Polar residues" evidence="6">
    <location>
        <begin position="769"/>
        <end position="783"/>
    </location>
</feature>
<dbReference type="PANTHER" id="PTHR30026:SF23">
    <property type="entry name" value="TO APRF-PUTATIVE OUTER MEMBRANE EFFLUX PROTEIN OR SECRETED ALKALINE PHOSPHATASE-RELATED"/>
    <property type="match status" value="1"/>
</dbReference>
<evidence type="ECO:0000256" key="4">
    <source>
        <dbReference type="ARBA" id="ARBA00023136"/>
    </source>
</evidence>
<name>A0A5B9P7S4_9BACT</name>
<evidence type="ECO:0000256" key="3">
    <source>
        <dbReference type="ARBA" id="ARBA00022692"/>
    </source>
</evidence>
<keyword evidence="9" id="KW-1185">Reference proteome</keyword>
<proteinExistence type="predicted"/>